<name>A0A834X687_9FABA</name>
<organism evidence="1 2">
    <name type="scientific">Senna tora</name>
    <dbReference type="NCBI Taxonomy" id="362788"/>
    <lineage>
        <taxon>Eukaryota</taxon>
        <taxon>Viridiplantae</taxon>
        <taxon>Streptophyta</taxon>
        <taxon>Embryophyta</taxon>
        <taxon>Tracheophyta</taxon>
        <taxon>Spermatophyta</taxon>
        <taxon>Magnoliopsida</taxon>
        <taxon>eudicotyledons</taxon>
        <taxon>Gunneridae</taxon>
        <taxon>Pentapetalae</taxon>
        <taxon>rosids</taxon>
        <taxon>fabids</taxon>
        <taxon>Fabales</taxon>
        <taxon>Fabaceae</taxon>
        <taxon>Caesalpinioideae</taxon>
        <taxon>Cassia clade</taxon>
        <taxon>Senna</taxon>
    </lineage>
</organism>
<reference evidence="1" key="1">
    <citation type="submission" date="2020-09" db="EMBL/GenBank/DDBJ databases">
        <title>Genome-Enabled Discovery of Anthraquinone Biosynthesis in Senna tora.</title>
        <authorList>
            <person name="Kang S.-H."/>
            <person name="Pandey R.P."/>
            <person name="Lee C.-M."/>
            <person name="Sim J.-S."/>
            <person name="Jeong J.-T."/>
            <person name="Choi B.-S."/>
            <person name="Jung M."/>
            <person name="Ginzburg D."/>
            <person name="Zhao K."/>
            <person name="Won S.Y."/>
            <person name="Oh T.-J."/>
            <person name="Yu Y."/>
            <person name="Kim N.-H."/>
            <person name="Lee O.R."/>
            <person name="Lee T.-H."/>
            <person name="Bashyal P."/>
            <person name="Kim T.-S."/>
            <person name="Lee W.-H."/>
            <person name="Kawkins C."/>
            <person name="Kim C.-K."/>
            <person name="Kim J.S."/>
            <person name="Ahn B.O."/>
            <person name="Rhee S.Y."/>
            <person name="Sohng J.K."/>
        </authorList>
    </citation>
    <scope>NUCLEOTIDE SEQUENCE</scope>
    <source>
        <tissue evidence="1">Leaf</tissue>
    </source>
</reference>
<gene>
    <name evidence="1" type="ORF">G2W53_007950</name>
</gene>
<evidence type="ECO:0000313" key="2">
    <source>
        <dbReference type="Proteomes" id="UP000634136"/>
    </source>
</evidence>
<comment type="caution">
    <text evidence="1">The sequence shown here is derived from an EMBL/GenBank/DDBJ whole genome shotgun (WGS) entry which is preliminary data.</text>
</comment>
<proteinExistence type="predicted"/>
<dbReference type="AlphaFoldDB" id="A0A834X687"/>
<dbReference type="Proteomes" id="UP000634136">
    <property type="component" value="Unassembled WGS sequence"/>
</dbReference>
<protein>
    <submittedName>
        <fullName evidence="1">Uncharacterized protein</fullName>
    </submittedName>
</protein>
<accession>A0A834X687</accession>
<keyword evidence="2" id="KW-1185">Reference proteome</keyword>
<dbReference type="EMBL" id="JAAIUW010000003">
    <property type="protein sequence ID" value="KAF7839468.1"/>
    <property type="molecule type" value="Genomic_DNA"/>
</dbReference>
<sequence>MEKQLEAEFVAMKDIRMHWMLWNEEKLNFGVEEQWDGAILPY</sequence>
<evidence type="ECO:0000313" key="1">
    <source>
        <dbReference type="EMBL" id="KAF7839468.1"/>
    </source>
</evidence>